<dbReference type="PANTHER" id="PTHR40459:SF1">
    <property type="entry name" value="CONSERVED HYPOTHETICAL ALANINE AND LEUCINE RICH PROTEIN"/>
    <property type="match status" value="1"/>
</dbReference>
<evidence type="ECO:0000313" key="3">
    <source>
        <dbReference type="EMBL" id="RKE94918.1"/>
    </source>
</evidence>
<feature type="domain" description="DUF2520" evidence="2">
    <location>
        <begin position="122"/>
        <end position="245"/>
    </location>
</feature>
<feature type="domain" description="Pyrroline-5-carboxylate reductase catalytic N-terminal" evidence="1">
    <location>
        <begin position="4"/>
        <end position="86"/>
    </location>
</feature>
<dbReference type="InterPro" id="IPR028939">
    <property type="entry name" value="P5C_Rdtase_cat_N"/>
</dbReference>
<dbReference type="EMBL" id="RAQJ01000003">
    <property type="protein sequence ID" value="RKE94918.1"/>
    <property type="molecule type" value="Genomic_DNA"/>
</dbReference>
<dbReference type="SUPFAM" id="SSF51735">
    <property type="entry name" value="NAD(P)-binding Rossmann-fold domains"/>
    <property type="match status" value="1"/>
</dbReference>
<accession>A0A420DL46</accession>
<dbReference type="Pfam" id="PF10728">
    <property type="entry name" value="DUF2520"/>
    <property type="match status" value="1"/>
</dbReference>
<evidence type="ECO:0000259" key="1">
    <source>
        <dbReference type="Pfam" id="PF03807"/>
    </source>
</evidence>
<dbReference type="Gene3D" id="3.40.50.720">
    <property type="entry name" value="NAD(P)-binding Rossmann-like Domain"/>
    <property type="match status" value="1"/>
</dbReference>
<organism evidence="3 4">
    <name type="scientific">Ichthyenterobacterium magnum</name>
    <dbReference type="NCBI Taxonomy" id="1230530"/>
    <lineage>
        <taxon>Bacteria</taxon>
        <taxon>Pseudomonadati</taxon>
        <taxon>Bacteroidota</taxon>
        <taxon>Flavobacteriia</taxon>
        <taxon>Flavobacteriales</taxon>
        <taxon>Flavobacteriaceae</taxon>
        <taxon>Ichthyenterobacterium</taxon>
    </lineage>
</organism>
<dbReference type="RefSeq" id="WP_120201335.1">
    <property type="nucleotide sequence ID" value="NZ_RAQJ01000003.1"/>
</dbReference>
<dbReference type="Proteomes" id="UP000284892">
    <property type="component" value="Unassembled WGS sequence"/>
</dbReference>
<dbReference type="InterPro" id="IPR018931">
    <property type="entry name" value="DUF2520"/>
</dbReference>
<dbReference type="Pfam" id="PF03807">
    <property type="entry name" value="F420_oxidored"/>
    <property type="match status" value="1"/>
</dbReference>
<reference evidence="3 4" key="1">
    <citation type="submission" date="2018-09" db="EMBL/GenBank/DDBJ databases">
        <title>Genomic Encyclopedia of Archaeal and Bacterial Type Strains, Phase II (KMG-II): from individual species to whole genera.</title>
        <authorList>
            <person name="Goeker M."/>
        </authorList>
    </citation>
    <scope>NUCLEOTIDE SEQUENCE [LARGE SCALE GENOMIC DNA]</scope>
    <source>
        <strain evidence="3 4">DSM 26283</strain>
    </source>
</reference>
<dbReference type="InterPro" id="IPR037108">
    <property type="entry name" value="TM1727-like_C_sf"/>
</dbReference>
<name>A0A420DL46_9FLAO</name>
<proteinExistence type="predicted"/>
<dbReference type="Gene3D" id="1.10.1040.20">
    <property type="entry name" value="ProC-like, C-terminal domain"/>
    <property type="match status" value="1"/>
</dbReference>
<evidence type="ECO:0000259" key="2">
    <source>
        <dbReference type="Pfam" id="PF10728"/>
    </source>
</evidence>
<evidence type="ECO:0000313" key="4">
    <source>
        <dbReference type="Proteomes" id="UP000284892"/>
    </source>
</evidence>
<dbReference type="InterPro" id="IPR008927">
    <property type="entry name" value="6-PGluconate_DH-like_C_sf"/>
</dbReference>
<dbReference type="SUPFAM" id="SSF48179">
    <property type="entry name" value="6-phosphogluconate dehydrogenase C-terminal domain-like"/>
    <property type="match status" value="1"/>
</dbReference>
<sequence>MISVVLIGAGNVATHLFKAFSLSNQASVNQWYSRTLKSIEAYKTQVEITDNLSQLKDADVYIIAVSDDAISELSSKLPFEDRLVVHTSGSVGIYDLDKKLKRGVFYPLQTFTKGADVDFSTVPICIETIKKTDYHILKQLGQAIGSKTHRVNSDQRSALHLAAVFVNNFTNQLYRVAHEITESKGAEFDILKPLILETANKVQDLSPYVAQTGPAKRNDKKTIKKHLKSLDSEHHRTIYELLTTSIKKTHGTSTGSATKRSITKNN</sequence>
<gene>
    <name evidence="3" type="ORF">BXY80_1933</name>
</gene>
<dbReference type="AlphaFoldDB" id="A0A420DL46"/>
<protein>
    <submittedName>
        <fullName evidence="3">Coenzyme F420-dependent NADP oxidoreductase-like protein</fullName>
    </submittedName>
</protein>
<keyword evidence="4" id="KW-1185">Reference proteome</keyword>
<comment type="caution">
    <text evidence="3">The sequence shown here is derived from an EMBL/GenBank/DDBJ whole genome shotgun (WGS) entry which is preliminary data.</text>
</comment>
<dbReference type="PANTHER" id="PTHR40459">
    <property type="entry name" value="CONSERVED HYPOTHETICAL ALANINE AND LEUCINE RICH PROTEIN"/>
    <property type="match status" value="1"/>
</dbReference>
<dbReference type="OrthoDB" id="9810755at2"/>
<dbReference type="InterPro" id="IPR036291">
    <property type="entry name" value="NAD(P)-bd_dom_sf"/>
</dbReference>